<evidence type="ECO:0000256" key="1">
    <source>
        <dbReference type="ARBA" id="ARBA00001946"/>
    </source>
</evidence>
<name>A0A150XHZ6_9BACT</name>
<dbReference type="CDD" id="cd04690">
    <property type="entry name" value="NUDIX_Hydrolase"/>
    <property type="match status" value="1"/>
</dbReference>
<comment type="caution">
    <text evidence="4">The sequence shown here is derived from an EMBL/GenBank/DDBJ whole genome shotgun (WGS) entry which is preliminary data.</text>
</comment>
<evidence type="ECO:0000259" key="3">
    <source>
        <dbReference type="PROSITE" id="PS51462"/>
    </source>
</evidence>
<dbReference type="STRING" id="333140.AWW68_06045"/>
<dbReference type="OrthoDB" id="3532303at2"/>
<comment type="cofactor">
    <cofactor evidence="1">
        <name>Mg(2+)</name>
        <dbReference type="ChEBI" id="CHEBI:18420"/>
    </cofactor>
</comment>
<dbReference type="Pfam" id="PF00293">
    <property type="entry name" value="NUDIX"/>
    <property type="match status" value="1"/>
</dbReference>
<evidence type="ECO:0000313" key="5">
    <source>
        <dbReference type="Proteomes" id="UP000075606"/>
    </source>
</evidence>
<dbReference type="PANTHER" id="PTHR43046:SF2">
    <property type="entry name" value="8-OXO-DGTP DIPHOSPHATASE-RELATED"/>
    <property type="match status" value="1"/>
</dbReference>
<evidence type="ECO:0000256" key="2">
    <source>
        <dbReference type="ARBA" id="ARBA00022801"/>
    </source>
</evidence>
<protein>
    <submittedName>
        <fullName evidence="4">DNA mismatch repair protein MutT</fullName>
    </submittedName>
</protein>
<feature type="domain" description="Nudix hydrolase" evidence="3">
    <location>
        <begin position="1"/>
        <end position="128"/>
    </location>
</feature>
<dbReference type="PROSITE" id="PS51462">
    <property type="entry name" value="NUDIX"/>
    <property type="match status" value="1"/>
</dbReference>
<organism evidence="4 5">
    <name type="scientific">Roseivirga spongicola</name>
    <dbReference type="NCBI Taxonomy" id="333140"/>
    <lineage>
        <taxon>Bacteria</taxon>
        <taxon>Pseudomonadati</taxon>
        <taxon>Bacteroidota</taxon>
        <taxon>Cytophagia</taxon>
        <taxon>Cytophagales</taxon>
        <taxon>Roseivirgaceae</taxon>
        <taxon>Roseivirga</taxon>
    </lineage>
</organism>
<dbReference type="GO" id="GO:0016787">
    <property type="term" value="F:hydrolase activity"/>
    <property type="evidence" value="ECO:0007669"/>
    <property type="project" value="UniProtKB-KW"/>
</dbReference>
<dbReference type="AlphaFoldDB" id="A0A150XHZ6"/>
<keyword evidence="2" id="KW-0378">Hydrolase</keyword>
<sequence>MSRIIDKLAWIEIVDGKILVARSIGKNVFYIPGGKREPGENDDEALLREIDEELSVALLPASLEHFGTFEAQAHGQPLGVQVQMTCYWAKYTGTIQPAAEIEEVRWFNYKDKPLVSFVDRIIFDELQKKGLLS</sequence>
<accession>A0A150XHZ6</accession>
<dbReference type="Proteomes" id="UP000075606">
    <property type="component" value="Unassembled WGS sequence"/>
</dbReference>
<dbReference type="InterPro" id="IPR015797">
    <property type="entry name" value="NUDIX_hydrolase-like_dom_sf"/>
</dbReference>
<dbReference type="RefSeq" id="WP_068217858.1">
    <property type="nucleotide sequence ID" value="NZ_LRPC01000001.1"/>
</dbReference>
<dbReference type="Gene3D" id="3.90.79.10">
    <property type="entry name" value="Nucleoside Triphosphate Pyrophosphohydrolase"/>
    <property type="match status" value="1"/>
</dbReference>
<dbReference type="SUPFAM" id="SSF55811">
    <property type="entry name" value="Nudix"/>
    <property type="match status" value="1"/>
</dbReference>
<dbReference type="EMBL" id="LRPC01000001">
    <property type="protein sequence ID" value="KYG78326.1"/>
    <property type="molecule type" value="Genomic_DNA"/>
</dbReference>
<dbReference type="PANTHER" id="PTHR43046">
    <property type="entry name" value="GDP-MANNOSE MANNOSYL HYDROLASE"/>
    <property type="match status" value="1"/>
</dbReference>
<gene>
    <name evidence="4" type="ORF">AWW68_06045</name>
</gene>
<keyword evidence="5" id="KW-1185">Reference proteome</keyword>
<dbReference type="InterPro" id="IPR000086">
    <property type="entry name" value="NUDIX_hydrolase_dom"/>
</dbReference>
<reference evidence="4 5" key="1">
    <citation type="submission" date="2016-01" db="EMBL/GenBank/DDBJ databases">
        <title>Genome sequencing of Roseivirga spongicola UST030701-084.</title>
        <authorList>
            <person name="Selvaratnam C."/>
            <person name="Thevarajoo S."/>
            <person name="Goh K.M."/>
            <person name="Ee R."/>
            <person name="Chan K.-G."/>
            <person name="Chong C.S."/>
        </authorList>
    </citation>
    <scope>NUCLEOTIDE SEQUENCE [LARGE SCALE GENOMIC DNA]</scope>
    <source>
        <strain evidence="4 5">UST030701-084</strain>
    </source>
</reference>
<evidence type="ECO:0000313" key="4">
    <source>
        <dbReference type="EMBL" id="KYG78326.1"/>
    </source>
</evidence>
<proteinExistence type="predicted"/>